<evidence type="ECO:0000313" key="2">
    <source>
        <dbReference type="Proteomes" id="UP001396334"/>
    </source>
</evidence>
<evidence type="ECO:0000313" key="1">
    <source>
        <dbReference type="EMBL" id="KAK9020376.1"/>
    </source>
</evidence>
<protein>
    <submittedName>
        <fullName evidence="1">Uncharacterized protein</fullName>
    </submittedName>
</protein>
<reference evidence="1 2" key="1">
    <citation type="journal article" date="2024" name="G3 (Bethesda)">
        <title>Genome assembly of Hibiscus sabdariffa L. provides insights into metabolisms of medicinal natural products.</title>
        <authorList>
            <person name="Kim T."/>
        </authorList>
    </citation>
    <scope>NUCLEOTIDE SEQUENCE [LARGE SCALE GENOMIC DNA]</scope>
    <source>
        <strain evidence="1">TK-2024</strain>
        <tissue evidence="1">Old leaves</tissue>
    </source>
</reference>
<dbReference type="EMBL" id="JBBPBN010000016">
    <property type="protein sequence ID" value="KAK9020376.1"/>
    <property type="molecule type" value="Genomic_DNA"/>
</dbReference>
<name>A0ABR2S5T5_9ROSI</name>
<gene>
    <name evidence="1" type="ORF">V6N11_010400</name>
</gene>
<keyword evidence="2" id="KW-1185">Reference proteome</keyword>
<comment type="caution">
    <text evidence="1">The sequence shown here is derived from an EMBL/GenBank/DDBJ whole genome shotgun (WGS) entry which is preliminary data.</text>
</comment>
<accession>A0ABR2S5T5</accession>
<proteinExistence type="predicted"/>
<organism evidence="1 2">
    <name type="scientific">Hibiscus sabdariffa</name>
    <name type="common">roselle</name>
    <dbReference type="NCBI Taxonomy" id="183260"/>
    <lineage>
        <taxon>Eukaryota</taxon>
        <taxon>Viridiplantae</taxon>
        <taxon>Streptophyta</taxon>
        <taxon>Embryophyta</taxon>
        <taxon>Tracheophyta</taxon>
        <taxon>Spermatophyta</taxon>
        <taxon>Magnoliopsida</taxon>
        <taxon>eudicotyledons</taxon>
        <taxon>Gunneridae</taxon>
        <taxon>Pentapetalae</taxon>
        <taxon>rosids</taxon>
        <taxon>malvids</taxon>
        <taxon>Malvales</taxon>
        <taxon>Malvaceae</taxon>
        <taxon>Malvoideae</taxon>
        <taxon>Hibiscus</taxon>
    </lineage>
</organism>
<sequence length="117" mass="12859">MCQPPHSLVEIEKTVCPLQLRHINGLHSMVWTRTLISSEQSFSLCRPLQKRQFSGLLTYLALLPPFDGFSTPCEFPSIVEAYSLASSASLGPSILSVVLVMPSTLLLAISHLEALLH</sequence>
<dbReference type="Proteomes" id="UP001396334">
    <property type="component" value="Unassembled WGS sequence"/>
</dbReference>